<feature type="region of interest" description="Disordered" evidence="1">
    <location>
        <begin position="170"/>
        <end position="200"/>
    </location>
</feature>
<dbReference type="Gramene" id="Solyc10g076720.2.1">
    <property type="protein sequence ID" value="Solyc10g076720.2.1"/>
    <property type="gene ID" value="Solyc10g076720.2"/>
</dbReference>
<dbReference type="PaxDb" id="4081-Solyc10g076720.1.1"/>
<protein>
    <submittedName>
        <fullName evidence="2">Uncharacterized protein</fullName>
    </submittedName>
</protein>
<dbReference type="AlphaFoldDB" id="A0A3Q7IJY0"/>
<sequence length="200" mass="21032">MKPHLQIHAFSDEQIKELATRLEKSEKKIIWVMSLREVSCLKIIKKESKDIGPIEKIIVVVIPSTLSKNATISMQNTCYLTIHLFSIRFYHNFIMVSKTSFCFCFLNRKSSKTKEEGSSNTKSNRKSRDINADYNRADGSSHGGATSNTGGNDAGAAAVAFVATSHLADMEGGADGSSHGGGGGGGGSGGDGGGGGGGGE</sequence>
<feature type="compositionally biased region" description="Gly residues" evidence="1">
    <location>
        <begin position="173"/>
        <end position="200"/>
    </location>
</feature>
<feature type="region of interest" description="Disordered" evidence="1">
    <location>
        <begin position="113"/>
        <end position="149"/>
    </location>
</feature>
<dbReference type="EnsemblPlants" id="Solyc10g076720.2.1">
    <property type="protein sequence ID" value="Solyc10g076720.2.1"/>
    <property type="gene ID" value="Solyc10g076720.2"/>
</dbReference>
<evidence type="ECO:0000313" key="3">
    <source>
        <dbReference type="Proteomes" id="UP000004994"/>
    </source>
</evidence>
<proteinExistence type="predicted"/>
<accession>A0A3Q7IJY0</accession>
<keyword evidence="3" id="KW-1185">Reference proteome</keyword>
<evidence type="ECO:0000256" key="1">
    <source>
        <dbReference type="SAM" id="MobiDB-lite"/>
    </source>
</evidence>
<dbReference type="InParanoid" id="A0A3Q7IJY0"/>
<organism evidence="2">
    <name type="scientific">Solanum lycopersicum</name>
    <name type="common">Tomato</name>
    <name type="synonym">Lycopersicon esculentum</name>
    <dbReference type="NCBI Taxonomy" id="4081"/>
    <lineage>
        <taxon>Eukaryota</taxon>
        <taxon>Viridiplantae</taxon>
        <taxon>Streptophyta</taxon>
        <taxon>Embryophyta</taxon>
        <taxon>Tracheophyta</taxon>
        <taxon>Spermatophyta</taxon>
        <taxon>Magnoliopsida</taxon>
        <taxon>eudicotyledons</taxon>
        <taxon>Gunneridae</taxon>
        <taxon>Pentapetalae</taxon>
        <taxon>asterids</taxon>
        <taxon>lamiids</taxon>
        <taxon>Solanales</taxon>
        <taxon>Solanaceae</taxon>
        <taxon>Solanoideae</taxon>
        <taxon>Solaneae</taxon>
        <taxon>Solanum</taxon>
        <taxon>Solanum subgen. Lycopersicon</taxon>
    </lineage>
</organism>
<name>A0A3Q7IJY0_SOLLC</name>
<evidence type="ECO:0000313" key="2">
    <source>
        <dbReference type="EnsemblPlants" id="Solyc10g076720.2.1"/>
    </source>
</evidence>
<reference evidence="2" key="1">
    <citation type="journal article" date="2012" name="Nature">
        <title>The tomato genome sequence provides insights into fleshy fruit evolution.</title>
        <authorList>
            <consortium name="Tomato Genome Consortium"/>
        </authorList>
    </citation>
    <scope>NUCLEOTIDE SEQUENCE [LARGE SCALE GENOMIC DNA]</scope>
    <source>
        <strain evidence="2">cv. Heinz 1706</strain>
    </source>
</reference>
<reference evidence="2" key="2">
    <citation type="submission" date="2019-01" db="UniProtKB">
        <authorList>
            <consortium name="EnsemblPlants"/>
        </authorList>
    </citation>
    <scope>IDENTIFICATION</scope>
    <source>
        <strain evidence="2">cv. Heinz 1706</strain>
    </source>
</reference>
<dbReference type="Proteomes" id="UP000004994">
    <property type="component" value="Chromosome 10"/>
</dbReference>